<dbReference type="EMBL" id="BOMS01000100">
    <property type="protein sequence ID" value="GIE70194.1"/>
    <property type="molecule type" value="Genomic_DNA"/>
</dbReference>
<sequence length="162" mass="18667">MGVVYLLSGLTGSGKTTYARKLVEEGVVRLSVDEMMHSRHGRFGIDYRESRYFELEAPIVDEIRGRLIRLIGRGRDVVFDHGLWRRADRDTYKHLVEAHGAQWRLLYFKVDKAELQRRLAERHQRDGANAATVSPRALDEFYARFDEPMDEGEEIITGTGLS</sequence>
<evidence type="ECO:0000313" key="1">
    <source>
        <dbReference type="EMBL" id="GIE70194.1"/>
    </source>
</evidence>
<proteinExistence type="predicted"/>
<dbReference type="Proteomes" id="UP000624709">
    <property type="component" value="Unassembled WGS sequence"/>
</dbReference>
<evidence type="ECO:0008006" key="3">
    <source>
        <dbReference type="Google" id="ProtNLM"/>
    </source>
</evidence>
<reference evidence="1 2" key="1">
    <citation type="submission" date="2021-01" db="EMBL/GenBank/DDBJ databases">
        <title>Whole genome shotgun sequence of Actinoplanes palleronii NBRC 14916.</title>
        <authorList>
            <person name="Komaki H."/>
            <person name="Tamura T."/>
        </authorList>
    </citation>
    <scope>NUCLEOTIDE SEQUENCE [LARGE SCALE GENOMIC DNA]</scope>
    <source>
        <strain evidence="1 2">NBRC 14916</strain>
    </source>
</reference>
<name>A0ABQ4BHR3_9ACTN</name>
<dbReference type="RefSeq" id="WP_203828252.1">
    <property type="nucleotide sequence ID" value="NZ_BAAATY010000036.1"/>
</dbReference>
<keyword evidence="2" id="KW-1185">Reference proteome</keyword>
<dbReference type="InterPro" id="IPR027417">
    <property type="entry name" value="P-loop_NTPase"/>
</dbReference>
<accession>A0ABQ4BHR3</accession>
<comment type="caution">
    <text evidence="1">The sequence shown here is derived from an EMBL/GenBank/DDBJ whole genome shotgun (WGS) entry which is preliminary data.</text>
</comment>
<gene>
    <name evidence="1" type="ORF">Apa02nite_063020</name>
</gene>
<dbReference type="Gene3D" id="3.40.50.300">
    <property type="entry name" value="P-loop containing nucleotide triphosphate hydrolases"/>
    <property type="match status" value="1"/>
</dbReference>
<evidence type="ECO:0000313" key="2">
    <source>
        <dbReference type="Proteomes" id="UP000624709"/>
    </source>
</evidence>
<organism evidence="1 2">
    <name type="scientific">Actinoplanes palleronii</name>
    <dbReference type="NCBI Taxonomy" id="113570"/>
    <lineage>
        <taxon>Bacteria</taxon>
        <taxon>Bacillati</taxon>
        <taxon>Actinomycetota</taxon>
        <taxon>Actinomycetes</taxon>
        <taxon>Micromonosporales</taxon>
        <taxon>Micromonosporaceae</taxon>
        <taxon>Actinoplanes</taxon>
    </lineage>
</organism>
<protein>
    <recommendedName>
        <fullName evidence="3">Kinase</fullName>
    </recommendedName>
</protein>
<dbReference type="Pfam" id="PF13671">
    <property type="entry name" value="AAA_33"/>
    <property type="match status" value="1"/>
</dbReference>
<dbReference type="SUPFAM" id="SSF52540">
    <property type="entry name" value="P-loop containing nucleoside triphosphate hydrolases"/>
    <property type="match status" value="1"/>
</dbReference>